<dbReference type="EMBL" id="LKAM01000004">
    <property type="protein sequence ID" value="KUM48937.1"/>
    <property type="molecule type" value="Genomic_DNA"/>
</dbReference>
<comment type="caution">
    <text evidence="1">The sequence shown here is derived from an EMBL/GenBank/DDBJ whole genome shotgun (WGS) entry which is preliminary data.</text>
</comment>
<gene>
    <name evidence="1" type="ORF">ABT39_MTgene4273</name>
</gene>
<organism evidence="1">
    <name type="scientific">Picea glauca</name>
    <name type="common">White spruce</name>
    <name type="synonym">Pinus glauca</name>
    <dbReference type="NCBI Taxonomy" id="3330"/>
    <lineage>
        <taxon>Eukaryota</taxon>
        <taxon>Viridiplantae</taxon>
        <taxon>Streptophyta</taxon>
        <taxon>Embryophyta</taxon>
        <taxon>Tracheophyta</taxon>
        <taxon>Spermatophyta</taxon>
        <taxon>Pinopsida</taxon>
        <taxon>Pinidae</taxon>
        <taxon>Conifers I</taxon>
        <taxon>Pinales</taxon>
        <taxon>Pinaceae</taxon>
        <taxon>Picea</taxon>
    </lineage>
</organism>
<dbReference type="AlphaFoldDB" id="A0A117NHV3"/>
<protein>
    <submittedName>
        <fullName evidence="1">Uncharacterized protein</fullName>
    </submittedName>
</protein>
<accession>A0A117NHV3</accession>
<reference evidence="1" key="1">
    <citation type="journal article" date="2015" name="Genome Biol. Evol.">
        <title>Organellar Genomes of White Spruce (Picea glauca): Assembly and Annotation.</title>
        <authorList>
            <person name="Jackman S.D."/>
            <person name="Warren R.L."/>
            <person name="Gibb E.A."/>
            <person name="Vandervalk B.P."/>
            <person name="Mohamadi H."/>
            <person name="Chu J."/>
            <person name="Raymond A."/>
            <person name="Pleasance S."/>
            <person name="Coope R."/>
            <person name="Wildung M.R."/>
            <person name="Ritland C.E."/>
            <person name="Bousquet J."/>
            <person name="Jones S.J."/>
            <person name="Bohlmann J."/>
            <person name="Birol I."/>
        </authorList>
    </citation>
    <scope>NUCLEOTIDE SEQUENCE [LARGE SCALE GENOMIC DNA]</scope>
    <source>
        <tissue evidence="1">Flushing bud</tissue>
    </source>
</reference>
<sequence length="85" mass="9785">MRVMRVLGYIHTLPTMSSSMPGVAPNVDTLNVRCRCLLGCFGDLLFSLWEPMNHAYLQCTFFYKWLSPLLYNNLYNESQQNDTSG</sequence>
<evidence type="ECO:0000313" key="1">
    <source>
        <dbReference type="EMBL" id="KUM48937.1"/>
    </source>
</evidence>
<name>A0A117NHV3_PICGL</name>
<proteinExistence type="predicted"/>
<keyword evidence="1" id="KW-0496">Mitochondrion</keyword>
<geneLocation type="mitochondrion" evidence="1"/>